<dbReference type="EMBL" id="JAUTWS010000034">
    <property type="protein sequence ID" value="MDO9711748.1"/>
    <property type="molecule type" value="Genomic_DNA"/>
</dbReference>
<sequence>MAQLRLEAGDPRRAVTILEARMAAGDHSPATVAALARARADAGDPVGAAQLLQALAAQRPRDAAVFTALAGLQRTIGDAEGLTRTLERLQTLAPTAAQQRELARLYAAAGRTVEQRAALRRLVADKTAEVEDYLVLARLEAALGQPSAGVAALRALGGRRPGAVDASVVGLELSLLLASGEADQAFQRATDWLQRQRRDLAQAGPLLAGSLTMGGRPDLAAALLQPYAGMGAAPRLVTALAQAENDAGHPAAGLQRLEQLDATGGEENGQSALLRLRLALVVSDVDRILAAAERLGWPAVPDDLVSPVIAAALAAGQPAPLQRLAALDEARLAVAPVSAAELRLALGDAAEARRWSDRAAAAVAGRPDLALQLAALELRLGRRDRAGALLGPVLTDPALPAAALPTAARLFIRAGRAGEAATALATLRRDRPSPEAEMAWALVATAAGRGEAVAAWLAAPGRVGLPDALLRDLVHLAMDAGTRRPALALAERLAAASGRAEDGLLLIQLLLDAGQPRRALERLRALPAGAAVPETLREAVLMEAWRQGAPVQEEVRALARRRLAAAATPAEREAAVTLLLALQAHAELLPVLRTLALQAPERWLWAHGTAAAAAGREGEAVALWLELVGRPALPAALRRQLAFRLLEAGDKRAAERAFRTLAATAPPDSPDVRQLLFLWGPRPGAAELQWLEARGRQADAGEQAAWMRILTDRGAPARAIALYRAEARDSVPEPLLDAYLGALEAQDDRAALAAAVRAALPQARAAGPLRHLARLAARTGNTALEQQVLERLVATGESGPDVQYRLGALAYLRRDRETAERLLSGFVAATGGNAESWTLLGDLAAGRRETAVARQRYGEALRRIDAAGDRSRQARAARAHLLHCLGQETEAVRLYEALLAERPGDDTVRADYAAMLLGQGALQRAREILGSR</sequence>
<evidence type="ECO:0000313" key="2">
    <source>
        <dbReference type="Proteomes" id="UP001243009"/>
    </source>
</evidence>
<dbReference type="Pfam" id="PF14559">
    <property type="entry name" value="TPR_19"/>
    <property type="match status" value="1"/>
</dbReference>
<comment type="caution">
    <text evidence="1">The sequence shown here is derived from an EMBL/GenBank/DDBJ whole genome shotgun (WGS) entry which is preliminary data.</text>
</comment>
<dbReference type="RefSeq" id="WP_305106604.1">
    <property type="nucleotide sequence ID" value="NZ_JAUTWS010000034.1"/>
</dbReference>
<evidence type="ECO:0008006" key="3">
    <source>
        <dbReference type="Google" id="ProtNLM"/>
    </source>
</evidence>
<keyword evidence="2" id="KW-1185">Reference proteome</keyword>
<dbReference type="Gene3D" id="1.25.40.10">
    <property type="entry name" value="Tetratricopeptide repeat domain"/>
    <property type="match status" value="2"/>
</dbReference>
<dbReference type="Proteomes" id="UP001243009">
    <property type="component" value="Unassembled WGS sequence"/>
</dbReference>
<proteinExistence type="predicted"/>
<evidence type="ECO:0000313" key="1">
    <source>
        <dbReference type="EMBL" id="MDO9711748.1"/>
    </source>
</evidence>
<name>A0ABT9E6E6_9PROT</name>
<dbReference type="SUPFAM" id="SSF48452">
    <property type="entry name" value="TPR-like"/>
    <property type="match status" value="1"/>
</dbReference>
<organism evidence="1 2">
    <name type="scientific">Paracraurococcus lichenis</name>
    <dbReference type="NCBI Taxonomy" id="3064888"/>
    <lineage>
        <taxon>Bacteria</taxon>
        <taxon>Pseudomonadati</taxon>
        <taxon>Pseudomonadota</taxon>
        <taxon>Alphaproteobacteria</taxon>
        <taxon>Acetobacterales</taxon>
        <taxon>Roseomonadaceae</taxon>
        <taxon>Paracraurococcus</taxon>
    </lineage>
</organism>
<reference evidence="1 2" key="1">
    <citation type="submission" date="2023-08" db="EMBL/GenBank/DDBJ databases">
        <title>The draft genome sequence of Paracraurococcus sp. LOR1-02.</title>
        <authorList>
            <person name="Kingkaew E."/>
            <person name="Tanasupawat S."/>
        </authorList>
    </citation>
    <scope>NUCLEOTIDE SEQUENCE [LARGE SCALE GENOMIC DNA]</scope>
    <source>
        <strain evidence="1 2">LOR1-02</strain>
    </source>
</reference>
<dbReference type="InterPro" id="IPR011990">
    <property type="entry name" value="TPR-like_helical_dom_sf"/>
</dbReference>
<protein>
    <recommendedName>
        <fullName evidence="3">Tetratricopeptide repeat protein</fullName>
    </recommendedName>
</protein>
<gene>
    <name evidence="1" type="ORF">Q7A36_25595</name>
</gene>
<accession>A0ABT9E6E6</accession>